<accession>A0A8X7C7B4</accession>
<feature type="region of interest" description="Disordered" evidence="1">
    <location>
        <begin position="154"/>
        <end position="178"/>
    </location>
</feature>
<dbReference type="AlphaFoldDB" id="A0A8X7C7B4"/>
<comment type="caution">
    <text evidence="2">The sequence shown here is derived from an EMBL/GenBank/DDBJ whole genome shotgun (WGS) entry which is preliminary data.</text>
</comment>
<keyword evidence="3" id="KW-1185">Reference proteome</keyword>
<evidence type="ECO:0000313" key="2">
    <source>
        <dbReference type="EMBL" id="GFY54889.1"/>
    </source>
</evidence>
<gene>
    <name evidence="2" type="ORF">TNIN_51921</name>
</gene>
<proteinExistence type="predicted"/>
<dbReference type="EMBL" id="BMAV01010060">
    <property type="protein sequence ID" value="GFY54889.1"/>
    <property type="molecule type" value="Genomic_DNA"/>
</dbReference>
<dbReference type="Proteomes" id="UP000886998">
    <property type="component" value="Unassembled WGS sequence"/>
</dbReference>
<evidence type="ECO:0000313" key="3">
    <source>
        <dbReference type="Proteomes" id="UP000886998"/>
    </source>
</evidence>
<name>A0A8X7C7B4_9ARAC</name>
<protein>
    <submittedName>
        <fullName evidence="2">Uncharacterized protein</fullName>
    </submittedName>
</protein>
<organism evidence="2 3">
    <name type="scientific">Trichonephila inaurata madagascariensis</name>
    <dbReference type="NCBI Taxonomy" id="2747483"/>
    <lineage>
        <taxon>Eukaryota</taxon>
        <taxon>Metazoa</taxon>
        <taxon>Ecdysozoa</taxon>
        <taxon>Arthropoda</taxon>
        <taxon>Chelicerata</taxon>
        <taxon>Arachnida</taxon>
        <taxon>Araneae</taxon>
        <taxon>Araneomorphae</taxon>
        <taxon>Entelegynae</taxon>
        <taxon>Araneoidea</taxon>
        <taxon>Nephilidae</taxon>
        <taxon>Trichonephila</taxon>
        <taxon>Trichonephila inaurata</taxon>
    </lineage>
</organism>
<evidence type="ECO:0000256" key="1">
    <source>
        <dbReference type="SAM" id="MobiDB-lite"/>
    </source>
</evidence>
<reference evidence="2" key="1">
    <citation type="submission" date="2020-08" db="EMBL/GenBank/DDBJ databases">
        <title>Multicomponent nature underlies the extraordinary mechanical properties of spider dragline silk.</title>
        <authorList>
            <person name="Kono N."/>
            <person name="Nakamura H."/>
            <person name="Mori M."/>
            <person name="Yoshida Y."/>
            <person name="Ohtoshi R."/>
            <person name="Malay A.D."/>
            <person name="Moran D.A.P."/>
            <person name="Tomita M."/>
            <person name="Numata K."/>
            <person name="Arakawa K."/>
        </authorList>
    </citation>
    <scope>NUCLEOTIDE SEQUENCE</scope>
</reference>
<sequence length="197" mass="21909">MHPLHNSNRRSDRATPLSVSCKGMECVFECPTHILDRVRSLRGAGMGIKVRAKVLESDHLTIRRGGKKRYFSTYIVPPRNMGSNGLKDGSVARKPVQHFLMSVVRLEDIILGNRETQTSLRSSPHSRETGATLIYATSAIKSQRMLPDCTLHPSVSRKGMEVGSISSTAHPRPRPEARVQVQSTPKVRAKVLESEFI</sequence>